<evidence type="ECO:0000313" key="7">
    <source>
        <dbReference type="Proteomes" id="UP000812031"/>
    </source>
</evidence>
<reference evidence="6 7" key="1">
    <citation type="submission" date="2021-07" db="EMBL/GenBank/DDBJ databases">
        <title>Flavobacterium sp. nov. isolated from sediment on the Taihu Lake.</title>
        <authorList>
            <person name="Qu J.-H."/>
        </authorList>
    </citation>
    <scope>NUCLEOTIDE SEQUENCE [LARGE SCALE GENOMIC DNA]</scope>
    <source>
        <strain evidence="6 7">NAS39</strain>
    </source>
</reference>
<evidence type="ECO:0000256" key="4">
    <source>
        <dbReference type="PROSITE-ProRule" id="PRU00335"/>
    </source>
</evidence>
<keyword evidence="2 4" id="KW-0238">DNA-binding</keyword>
<accession>A0ABS6XVC0</accession>
<feature type="DNA-binding region" description="H-T-H motif" evidence="4">
    <location>
        <begin position="29"/>
        <end position="48"/>
    </location>
</feature>
<sequence length="193" mass="22032">MARNREFNTDDALDKAMLLFWNKGFNGVSTQEIIDDLNISKSSMYGAFGDKMELFTLTLLRYSSKIIVDINNEFEISQNVKMTFKKILSQIYKEALSKKLNNGCFIVNSTIELAPHNKKIAKIVSDHRTKLEDIFENAINKAIEKKQVPATKNAKQISCFFCNTINGMYVDSKYIRTKTSYENTINTVIASLD</sequence>
<keyword evidence="7" id="KW-1185">Reference proteome</keyword>
<dbReference type="InterPro" id="IPR011075">
    <property type="entry name" value="TetR_C"/>
</dbReference>
<evidence type="ECO:0000259" key="5">
    <source>
        <dbReference type="PROSITE" id="PS50977"/>
    </source>
</evidence>
<proteinExistence type="predicted"/>
<comment type="caution">
    <text evidence="6">The sequence shown here is derived from an EMBL/GenBank/DDBJ whole genome shotgun (WGS) entry which is preliminary data.</text>
</comment>
<evidence type="ECO:0000313" key="6">
    <source>
        <dbReference type="EMBL" id="MBW4360635.1"/>
    </source>
</evidence>
<evidence type="ECO:0000256" key="1">
    <source>
        <dbReference type="ARBA" id="ARBA00023015"/>
    </source>
</evidence>
<protein>
    <submittedName>
        <fullName evidence="6">TetR/AcrR family transcriptional regulator</fullName>
    </submittedName>
</protein>
<keyword evidence="3" id="KW-0804">Transcription</keyword>
<evidence type="ECO:0000256" key="3">
    <source>
        <dbReference type="ARBA" id="ARBA00023163"/>
    </source>
</evidence>
<feature type="domain" description="HTH tetR-type" evidence="5">
    <location>
        <begin position="6"/>
        <end position="66"/>
    </location>
</feature>
<evidence type="ECO:0000256" key="2">
    <source>
        <dbReference type="ARBA" id="ARBA00023125"/>
    </source>
</evidence>
<dbReference type="Proteomes" id="UP000812031">
    <property type="component" value="Unassembled WGS sequence"/>
</dbReference>
<dbReference type="RefSeq" id="WP_219317114.1">
    <property type="nucleotide sequence ID" value="NZ_JAHWYN010000006.1"/>
</dbReference>
<dbReference type="EMBL" id="JAHWYN010000006">
    <property type="protein sequence ID" value="MBW4360635.1"/>
    <property type="molecule type" value="Genomic_DNA"/>
</dbReference>
<keyword evidence="1" id="KW-0805">Transcription regulation</keyword>
<dbReference type="Pfam" id="PF00440">
    <property type="entry name" value="TetR_N"/>
    <property type="match status" value="1"/>
</dbReference>
<dbReference type="PROSITE" id="PS50977">
    <property type="entry name" value="HTH_TETR_2"/>
    <property type="match status" value="1"/>
</dbReference>
<gene>
    <name evidence="6" type="ORF">KZH69_09090</name>
</gene>
<name>A0ABS6XVC0_9FLAO</name>
<dbReference type="InterPro" id="IPR001647">
    <property type="entry name" value="HTH_TetR"/>
</dbReference>
<dbReference type="Pfam" id="PF16925">
    <property type="entry name" value="TetR_C_13"/>
    <property type="match status" value="1"/>
</dbReference>
<dbReference type="PANTHER" id="PTHR47506:SF1">
    <property type="entry name" value="HTH-TYPE TRANSCRIPTIONAL REGULATOR YJDC"/>
    <property type="match status" value="1"/>
</dbReference>
<organism evidence="6 7">
    <name type="scientific">Flavobacterium taihuense</name>
    <dbReference type="NCBI Taxonomy" id="2857508"/>
    <lineage>
        <taxon>Bacteria</taxon>
        <taxon>Pseudomonadati</taxon>
        <taxon>Bacteroidota</taxon>
        <taxon>Flavobacteriia</taxon>
        <taxon>Flavobacteriales</taxon>
        <taxon>Flavobacteriaceae</taxon>
        <taxon>Flavobacterium</taxon>
    </lineage>
</organism>
<dbReference type="PANTHER" id="PTHR47506">
    <property type="entry name" value="TRANSCRIPTIONAL REGULATORY PROTEIN"/>
    <property type="match status" value="1"/>
</dbReference>